<name>A0A6C0K057_9ZZZZ</name>
<accession>A0A6C0K057</accession>
<proteinExistence type="predicted"/>
<protein>
    <submittedName>
        <fullName evidence="1">Uncharacterized protein</fullName>
    </submittedName>
</protein>
<reference evidence="1" key="1">
    <citation type="journal article" date="2020" name="Nature">
        <title>Giant virus diversity and host interactions through global metagenomics.</title>
        <authorList>
            <person name="Schulz F."/>
            <person name="Roux S."/>
            <person name="Paez-Espino D."/>
            <person name="Jungbluth S."/>
            <person name="Walsh D.A."/>
            <person name="Denef V.J."/>
            <person name="McMahon K.D."/>
            <person name="Konstantinidis K.T."/>
            <person name="Eloe-Fadrosh E.A."/>
            <person name="Kyrpides N.C."/>
            <person name="Woyke T."/>
        </authorList>
    </citation>
    <scope>NUCLEOTIDE SEQUENCE</scope>
    <source>
        <strain evidence="1">GVMAG-S-1101164-67</strain>
    </source>
</reference>
<dbReference type="EMBL" id="MN740754">
    <property type="protein sequence ID" value="QHU10340.1"/>
    <property type="molecule type" value="Genomic_DNA"/>
</dbReference>
<organism evidence="1">
    <name type="scientific">viral metagenome</name>
    <dbReference type="NCBI Taxonomy" id="1070528"/>
    <lineage>
        <taxon>unclassified sequences</taxon>
        <taxon>metagenomes</taxon>
        <taxon>organismal metagenomes</taxon>
    </lineage>
</organism>
<sequence length="613" mass="73091">MKKRKKSNSPLKVIKTSLKSICLDTETILTLNNYCKNLNLIVIHAYQFLRLYILHKYHTNQQLPKIDDKFIEHIIKTIAVGDKRGKKLNNNELAFFYENHYKQTIQGEKLSYSKYGNTIGYTATAILTCLETNIKTHFVKHLKRFINIQFEKENQTKEERQQLYKNTKTIFNDLMNNTNTSENEYKLWKDANKSFLIPEKIKKNVYYDLECSPQHYLFPLIYMSLKLEEKEKKLFQFCPLRKTLIPKYMNIDTKTLITMLFDTKKHKTTQGKLLDKVNESKELIWNSLFDMEKINKLMNPNKYIFNHMFSTDGVGCSLVFIRVDMKDKTIPQNNKTTCNNEYDYITELSNEELNHLKDYNKVAIDPGKNTIMFMTDEKGNTLKYTKMQRRIDTYAKKKRQIIMKSFYKNNIKEIEEPLNQTCSMSCNYDKFIEYLKVRNKINQELQQYYEQELFRKLRWRSHTYTQKSESILINKIKRTFGKKIVIGFGSFQQRQQMKNCMPTPNKSLKDLLAKHFNLCIVDEFKTSKMCSFCLEGETCYYKQRENPRPFRQGMVNIHGLLTCTKCSKSSHSHLMNRDLNGSRNILYLMKEWIQHRKRPTIFCRKPLIISQDE</sequence>
<evidence type="ECO:0000313" key="1">
    <source>
        <dbReference type="EMBL" id="QHU10340.1"/>
    </source>
</evidence>
<dbReference type="AlphaFoldDB" id="A0A6C0K057"/>